<reference evidence="1 2" key="1">
    <citation type="submission" date="2019-07" db="EMBL/GenBank/DDBJ databases">
        <title>Whole genome shotgun sequence of Brevifollis gellanilyticus NBRC 108608.</title>
        <authorList>
            <person name="Hosoyama A."/>
            <person name="Uohara A."/>
            <person name="Ohji S."/>
            <person name="Ichikawa N."/>
        </authorList>
    </citation>
    <scope>NUCLEOTIDE SEQUENCE [LARGE SCALE GENOMIC DNA]</scope>
    <source>
        <strain evidence="1 2">NBRC 108608</strain>
    </source>
</reference>
<keyword evidence="2" id="KW-1185">Reference proteome</keyword>
<dbReference type="PANTHER" id="PTHR10000">
    <property type="entry name" value="PHOSPHOSERINE PHOSPHATASE"/>
    <property type="match status" value="1"/>
</dbReference>
<dbReference type="RefSeq" id="WP_146848984.1">
    <property type="nucleotide sequence ID" value="NZ_BKAG01000003.1"/>
</dbReference>
<gene>
    <name evidence="1" type="ORF">BGE01nite_08190</name>
</gene>
<dbReference type="GO" id="GO:0016791">
    <property type="term" value="F:phosphatase activity"/>
    <property type="evidence" value="ECO:0007669"/>
    <property type="project" value="TreeGrafter"/>
</dbReference>
<evidence type="ECO:0000313" key="2">
    <source>
        <dbReference type="Proteomes" id="UP000321577"/>
    </source>
</evidence>
<name>A0A512M482_9BACT</name>
<dbReference type="InterPro" id="IPR023214">
    <property type="entry name" value="HAD_sf"/>
</dbReference>
<dbReference type="PANTHER" id="PTHR10000:SF8">
    <property type="entry name" value="HAD SUPERFAMILY HYDROLASE-LIKE, TYPE 3"/>
    <property type="match status" value="1"/>
</dbReference>
<dbReference type="EMBL" id="BKAG01000003">
    <property type="protein sequence ID" value="GEP41528.1"/>
    <property type="molecule type" value="Genomic_DNA"/>
</dbReference>
<protein>
    <submittedName>
        <fullName evidence="1">Sugar-phosphatase</fullName>
    </submittedName>
</protein>
<dbReference type="GO" id="GO:0000287">
    <property type="term" value="F:magnesium ion binding"/>
    <property type="evidence" value="ECO:0007669"/>
    <property type="project" value="TreeGrafter"/>
</dbReference>
<dbReference type="Proteomes" id="UP000321577">
    <property type="component" value="Unassembled WGS sequence"/>
</dbReference>
<dbReference type="SUPFAM" id="SSF56784">
    <property type="entry name" value="HAD-like"/>
    <property type="match status" value="1"/>
</dbReference>
<accession>A0A512M482</accession>
<evidence type="ECO:0000313" key="1">
    <source>
        <dbReference type="EMBL" id="GEP41528.1"/>
    </source>
</evidence>
<dbReference type="Pfam" id="PF08282">
    <property type="entry name" value="Hydrolase_3"/>
    <property type="match status" value="2"/>
</dbReference>
<dbReference type="AlphaFoldDB" id="A0A512M482"/>
<proteinExistence type="predicted"/>
<dbReference type="GO" id="GO:0005829">
    <property type="term" value="C:cytosol"/>
    <property type="evidence" value="ECO:0007669"/>
    <property type="project" value="TreeGrafter"/>
</dbReference>
<dbReference type="OrthoDB" id="9790031at2"/>
<dbReference type="Gene3D" id="3.40.50.1000">
    <property type="entry name" value="HAD superfamily/HAD-like"/>
    <property type="match status" value="2"/>
</dbReference>
<comment type="caution">
    <text evidence="1">The sequence shown here is derived from an EMBL/GenBank/DDBJ whole genome shotgun (WGS) entry which is preliminary data.</text>
</comment>
<sequence length="262" mass="29111">MAAPKPTFILCFDFDGTLINPEGDPVFHPVLGQMIQQLRSQGAAWVINTGRSLPQTIKGLAQHGIFMQPDYIIAQECDIYRPGIFKQWRDFGSWNRQARKAHERFVKDHQPSLTAIRELVEKQTKGEFLSGDYGELGIVGSTEEELDMICAFIDTHARQFPDIGYHRNGVYLRFSHSGYSKGTALSELARMLGMDASRCFAAGDNHNDLSMLNPLHARMIATPGNGLPPVKEHVLRHGGFVATKPASEGMIEALGHYFGARA</sequence>
<organism evidence="1 2">
    <name type="scientific">Brevifollis gellanilyticus</name>
    <dbReference type="NCBI Taxonomy" id="748831"/>
    <lineage>
        <taxon>Bacteria</taxon>
        <taxon>Pseudomonadati</taxon>
        <taxon>Verrucomicrobiota</taxon>
        <taxon>Verrucomicrobiia</taxon>
        <taxon>Verrucomicrobiales</taxon>
        <taxon>Verrucomicrobiaceae</taxon>
    </lineage>
</organism>
<dbReference type="InterPro" id="IPR036412">
    <property type="entry name" value="HAD-like_sf"/>
</dbReference>